<keyword evidence="4" id="KW-1185">Reference proteome</keyword>
<proteinExistence type="predicted"/>
<evidence type="ECO:0000256" key="1">
    <source>
        <dbReference type="SAM" id="MobiDB-lite"/>
    </source>
</evidence>
<dbReference type="EMBL" id="MU858195">
    <property type="protein sequence ID" value="KAK4209749.1"/>
    <property type="molecule type" value="Genomic_DNA"/>
</dbReference>
<evidence type="ECO:0000313" key="4">
    <source>
        <dbReference type="Proteomes" id="UP001301769"/>
    </source>
</evidence>
<accession>A0AAN6XZE3</accession>
<name>A0AAN6XZE3_9PEZI</name>
<dbReference type="Proteomes" id="UP001301769">
    <property type="component" value="Unassembled WGS sequence"/>
</dbReference>
<feature type="signal peptide" evidence="2">
    <location>
        <begin position="1"/>
        <end position="23"/>
    </location>
</feature>
<feature type="chain" id="PRO_5042906748" evidence="2">
    <location>
        <begin position="24"/>
        <end position="300"/>
    </location>
</feature>
<protein>
    <submittedName>
        <fullName evidence="3">Uncharacterized protein</fullName>
    </submittedName>
</protein>
<organism evidence="3 4">
    <name type="scientific">Rhypophila decipiens</name>
    <dbReference type="NCBI Taxonomy" id="261697"/>
    <lineage>
        <taxon>Eukaryota</taxon>
        <taxon>Fungi</taxon>
        <taxon>Dikarya</taxon>
        <taxon>Ascomycota</taxon>
        <taxon>Pezizomycotina</taxon>
        <taxon>Sordariomycetes</taxon>
        <taxon>Sordariomycetidae</taxon>
        <taxon>Sordariales</taxon>
        <taxon>Naviculisporaceae</taxon>
        <taxon>Rhypophila</taxon>
    </lineage>
</organism>
<gene>
    <name evidence="3" type="ORF">QBC37DRAFT_377738</name>
</gene>
<comment type="caution">
    <text evidence="3">The sequence shown here is derived from an EMBL/GenBank/DDBJ whole genome shotgun (WGS) entry which is preliminary data.</text>
</comment>
<evidence type="ECO:0000313" key="3">
    <source>
        <dbReference type="EMBL" id="KAK4209749.1"/>
    </source>
</evidence>
<feature type="region of interest" description="Disordered" evidence="1">
    <location>
        <begin position="204"/>
        <end position="231"/>
    </location>
</feature>
<reference evidence="3" key="2">
    <citation type="submission" date="2023-05" db="EMBL/GenBank/DDBJ databases">
        <authorList>
            <consortium name="Lawrence Berkeley National Laboratory"/>
            <person name="Steindorff A."/>
            <person name="Hensen N."/>
            <person name="Bonometti L."/>
            <person name="Westerberg I."/>
            <person name="Brannstrom I.O."/>
            <person name="Guillou S."/>
            <person name="Cros-Aarteil S."/>
            <person name="Calhoun S."/>
            <person name="Haridas S."/>
            <person name="Kuo A."/>
            <person name="Mondo S."/>
            <person name="Pangilinan J."/>
            <person name="Riley R."/>
            <person name="Labutti K."/>
            <person name="Andreopoulos B."/>
            <person name="Lipzen A."/>
            <person name="Chen C."/>
            <person name="Yanf M."/>
            <person name="Daum C."/>
            <person name="Ng V."/>
            <person name="Clum A."/>
            <person name="Ohm R."/>
            <person name="Martin F."/>
            <person name="Silar P."/>
            <person name="Natvig D."/>
            <person name="Lalanne C."/>
            <person name="Gautier V."/>
            <person name="Ament-Velasquez S.L."/>
            <person name="Kruys A."/>
            <person name="Hutchinson M.I."/>
            <person name="Powell A.J."/>
            <person name="Barry K."/>
            <person name="Miller A.N."/>
            <person name="Grigoriev I.V."/>
            <person name="Debuchy R."/>
            <person name="Gladieux P."/>
            <person name="Thoren M.H."/>
            <person name="Johannesson H."/>
        </authorList>
    </citation>
    <scope>NUCLEOTIDE SEQUENCE</scope>
    <source>
        <strain evidence="3">PSN293</strain>
    </source>
</reference>
<sequence>MHFLATAATGLAAIGSLATLVHASPINSDHYDVAVADPVQNTATSTVGSGQGTKCCATGCFFCVDLDCETCNNQWFGQFIECCTLDQIHAVGGGIEPFRANMPTDSPGIDPDNEAAAVSSSVVIQESLTPTPPSVIGPREQVGYCCMGGCTFCDPHHGCFVERKCYYPDRPHFDHCCLYHNGMIWQSATRDSVQVVMDNKGSFANPKKPVEARTVSPEGPTPVTQTPVAEDSNPPRAGYCCQGGCHFCSEGHRCVIDDGCFYPSKPQYDYCCPYNPSMVWIPGDIEDDEAVVPADPPQSN</sequence>
<dbReference type="AlphaFoldDB" id="A0AAN6XZE3"/>
<reference evidence="3" key="1">
    <citation type="journal article" date="2023" name="Mol. Phylogenet. Evol.">
        <title>Genome-scale phylogeny and comparative genomics of the fungal order Sordariales.</title>
        <authorList>
            <person name="Hensen N."/>
            <person name="Bonometti L."/>
            <person name="Westerberg I."/>
            <person name="Brannstrom I.O."/>
            <person name="Guillou S."/>
            <person name="Cros-Aarteil S."/>
            <person name="Calhoun S."/>
            <person name="Haridas S."/>
            <person name="Kuo A."/>
            <person name="Mondo S."/>
            <person name="Pangilinan J."/>
            <person name="Riley R."/>
            <person name="LaButti K."/>
            <person name="Andreopoulos B."/>
            <person name="Lipzen A."/>
            <person name="Chen C."/>
            <person name="Yan M."/>
            <person name="Daum C."/>
            <person name="Ng V."/>
            <person name="Clum A."/>
            <person name="Steindorff A."/>
            <person name="Ohm R.A."/>
            <person name="Martin F."/>
            <person name="Silar P."/>
            <person name="Natvig D.O."/>
            <person name="Lalanne C."/>
            <person name="Gautier V."/>
            <person name="Ament-Velasquez S.L."/>
            <person name="Kruys A."/>
            <person name="Hutchinson M.I."/>
            <person name="Powell A.J."/>
            <person name="Barry K."/>
            <person name="Miller A.N."/>
            <person name="Grigoriev I.V."/>
            <person name="Debuchy R."/>
            <person name="Gladieux P."/>
            <person name="Hiltunen Thoren M."/>
            <person name="Johannesson H."/>
        </authorList>
    </citation>
    <scope>NUCLEOTIDE SEQUENCE</scope>
    <source>
        <strain evidence="3">PSN293</strain>
    </source>
</reference>
<keyword evidence="2" id="KW-0732">Signal</keyword>
<evidence type="ECO:0000256" key="2">
    <source>
        <dbReference type="SAM" id="SignalP"/>
    </source>
</evidence>